<evidence type="ECO:0008006" key="3">
    <source>
        <dbReference type="Google" id="ProtNLM"/>
    </source>
</evidence>
<organism evidence="1 2">
    <name type="scientific">Winslowiella toletana</name>
    <dbReference type="NCBI Taxonomy" id="92490"/>
    <lineage>
        <taxon>Bacteria</taxon>
        <taxon>Pseudomonadati</taxon>
        <taxon>Pseudomonadota</taxon>
        <taxon>Gammaproteobacteria</taxon>
        <taxon>Enterobacterales</taxon>
        <taxon>Erwiniaceae</taxon>
        <taxon>Winslowiella</taxon>
    </lineage>
</organism>
<dbReference type="RefSeq" id="WP_017801925.1">
    <property type="nucleotide sequence ID" value="NZ_JAGGMQ010000001.1"/>
</dbReference>
<keyword evidence="2" id="KW-1185">Reference proteome</keyword>
<dbReference type="EMBL" id="JAGGMQ010000001">
    <property type="protein sequence ID" value="MBP2171002.1"/>
    <property type="molecule type" value="Genomic_DNA"/>
</dbReference>
<evidence type="ECO:0000313" key="2">
    <source>
        <dbReference type="Proteomes" id="UP001195624"/>
    </source>
</evidence>
<accession>A0ABS4PEE7</accession>
<proteinExistence type="predicted"/>
<sequence>MIDRKQLIKNLPRNGMTVVHTGDGKIISVRSLSNSEHIATVAEFIEIARAAGYKCHIVIPNDQRYTAK</sequence>
<gene>
    <name evidence="1" type="ORF">J2125_004194</name>
</gene>
<name>A0ABS4PEE7_9GAMM</name>
<protein>
    <recommendedName>
        <fullName evidence="3">Phage protein</fullName>
    </recommendedName>
</protein>
<dbReference type="Proteomes" id="UP001195624">
    <property type="component" value="Unassembled WGS sequence"/>
</dbReference>
<comment type="caution">
    <text evidence="1">The sequence shown here is derived from an EMBL/GenBank/DDBJ whole genome shotgun (WGS) entry which is preliminary data.</text>
</comment>
<evidence type="ECO:0000313" key="1">
    <source>
        <dbReference type="EMBL" id="MBP2171002.1"/>
    </source>
</evidence>
<reference evidence="2" key="1">
    <citation type="submission" date="2023-07" db="EMBL/GenBank/DDBJ databases">
        <title>Genome mining of underrepresented organisms for secondary metabolites.</title>
        <authorList>
            <person name="D'Agostino P.M."/>
        </authorList>
    </citation>
    <scope>NUCLEOTIDE SEQUENCE [LARGE SCALE GENOMIC DNA]</scope>
    <source>
        <strain evidence="2">WS4403</strain>
    </source>
</reference>